<dbReference type="SUPFAM" id="SSF46785">
    <property type="entry name" value="Winged helix' DNA-binding domain"/>
    <property type="match status" value="1"/>
</dbReference>
<evidence type="ECO:0000313" key="7">
    <source>
        <dbReference type="Proteomes" id="UP000033867"/>
    </source>
</evidence>
<evidence type="ECO:0000313" key="6">
    <source>
        <dbReference type="EMBL" id="KKS70606.1"/>
    </source>
</evidence>
<dbReference type="InterPro" id="IPR000595">
    <property type="entry name" value="cNMP-bd_dom"/>
</dbReference>
<evidence type="ECO:0000259" key="5">
    <source>
        <dbReference type="PROSITE" id="PS51063"/>
    </source>
</evidence>
<name>A0A0G1DIH5_9BACT</name>
<organism evidence="6 7">
    <name type="scientific">Candidatus Magasanikbacteria bacterium GW2011_GWE2_42_7</name>
    <dbReference type="NCBI Taxonomy" id="1619052"/>
    <lineage>
        <taxon>Bacteria</taxon>
        <taxon>Candidatus Magasanikiibacteriota</taxon>
    </lineage>
</organism>
<dbReference type="PROSITE" id="PS50042">
    <property type="entry name" value="CNMP_BINDING_3"/>
    <property type="match status" value="1"/>
</dbReference>
<keyword evidence="3" id="KW-0804">Transcription</keyword>
<dbReference type="Pfam" id="PF13545">
    <property type="entry name" value="HTH_Crp_2"/>
    <property type="match status" value="1"/>
</dbReference>
<accession>A0A0G1DIH5</accession>
<evidence type="ECO:0000256" key="2">
    <source>
        <dbReference type="ARBA" id="ARBA00023125"/>
    </source>
</evidence>
<keyword evidence="2" id="KW-0238">DNA-binding</keyword>
<dbReference type="Gene3D" id="2.60.120.10">
    <property type="entry name" value="Jelly Rolls"/>
    <property type="match status" value="1"/>
</dbReference>
<dbReference type="SMART" id="SM00419">
    <property type="entry name" value="HTH_CRP"/>
    <property type="match status" value="1"/>
</dbReference>
<dbReference type="PANTHER" id="PTHR24567">
    <property type="entry name" value="CRP FAMILY TRANSCRIPTIONAL REGULATORY PROTEIN"/>
    <property type="match status" value="1"/>
</dbReference>
<dbReference type="InterPro" id="IPR036390">
    <property type="entry name" value="WH_DNA-bd_sf"/>
</dbReference>
<dbReference type="Pfam" id="PF00027">
    <property type="entry name" value="cNMP_binding"/>
    <property type="match status" value="1"/>
</dbReference>
<proteinExistence type="predicted"/>
<sequence>MIHPEILCQSPIFRGIAPDDLRELFRQIHYQVKSYQKNDLITMAGDICDRLLIIQQGSVKAEMTDYSGKTIKIEDMSAPWPLATAFLFGKENRFPVTVSATSNVEMVSIPKTEFVKLLQLNALILNNYLNTISTRAQFLSQKLKFLSFKTIKQKIAHFLLEKAGDRLQTVEIQQSQGQLAEMFGVTRPSLARTLGEMVQEGLIETDRRYIKILDKVRMSQLLMG</sequence>
<dbReference type="PANTHER" id="PTHR24567:SF58">
    <property type="entry name" value="CYCLIC AMP-BINDING REGULATORY PROTEIN"/>
    <property type="match status" value="1"/>
</dbReference>
<dbReference type="GO" id="GO:0005829">
    <property type="term" value="C:cytosol"/>
    <property type="evidence" value="ECO:0007669"/>
    <property type="project" value="TreeGrafter"/>
</dbReference>
<dbReference type="PATRIC" id="fig|1619052.3.peg.924"/>
<dbReference type="EMBL" id="LCEK01000049">
    <property type="protein sequence ID" value="KKS70606.1"/>
    <property type="molecule type" value="Genomic_DNA"/>
</dbReference>
<dbReference type="SMART" id="SM00100">
    <property type="entry name" value="cNMP"/>
    <property type="match status" value="1"/>
</dbReference>
<evidence type="ECO:0000256" key="3">
    <source>
        <dbReference type="ARBA" id="ARBA00023163"/>
    </source>
</evidence>
<comment type="caution">
    <text evidence="6">The sequence shown here is derived from an EMBL/GenBank/DDBJ whole genome shotgun (WGS) entry which is preliminary data.</text>
</comment>
<gene>
    <name evidence="6" type="ORF">UV42_C0049G0008</name>
</gene>
<evidence type="ECO:0000259" key="4">
    <source>
        <dbReference type="PROSITE" id="PS50042"/>
    </source>
</evidence>
<protein>
    <submittedName>
        <fullName evidence="6">cAMP-binding domain-containing protein</fullName>
    </submittedName>
</protein>
<dbReference type="InterPro" id="IPR012318">
    <property type="entry name" value="HTH_CRP"/>
</dbReference>
<keyword evidence="1" id="KW-0805">Transcription regulation</keyword>
<dbReference type="PROSITE" id="PS51063">
    <property type="entry name" value="HTH_CRP_2"/>
    <property type="match status" value="1"/>
</dbReference>
<feature type="domain" description="Cyclic nucleotide-binding" evidence="4">
    <location>
        <begin position="12"/>
        <end position="135"/>
    </location>
</feature>
<dbReference type="InterPro" id="IPR018490">
    <property type="entry name" value="cNMP-bd_dom_sf"/>
</dbReference>
<feature type="domain" description="HTH crp-type" evidence="5">
    <location>
        <begin position="149"/>
        <end position="216"/>
    </location>
</feature>
<evidence type="ECO:0000256" key="1">
    <source>
        <dbReference type="ARBA" id="ARBA00023015"/>
    </source>
</evidence>
<dbReference type="GO" id="GO:0003700">
    <property type="term" value="F:DNA-binding transcription factor activity"/>
    <property type="evidence" value="ECO:0007669"/>
    <property type="project" value="TreeGrafter"/>
</dbReference>
<dbReference type="AlphaFoldDB" id="A0A0G1DIH5"/>
<dbReference type="InterPro" id="IPR014710">
    <property type="entry name" value="RmlC-like_jellyroll"/>
</dbReference>
<reference evidence="6 7" key="1">
    <citation type="journal article" date="2015" name="Nature">
        <title>rRNA introns, odd ribosomes, and small enigmatic genomes across a large radiation of phyla.</title>
        <authorList>
            <person name="Brown C.T."/>
            <person name="Hug L.A."/>
            <person name="Thomas B.C."/>
            <person name="Sharon I."/>
            <person name="Castelle C.J."/>
            <person name="Singh A."/>
            <person name="Wilkins M.J."/>
            <person name="Williams K.H."/>
            <person name="Banfield J.F."/>
        </authorList>
    </citation>
    <scope>NUCLEOTIDE SEQUENCE [LARGE SCALE GENOMIC DNA]</scope>
</reference>
<dbReference type="InterPro" id="IPR050397">
    <property type="entry name" value="Env_Response_Regulators"/>
</dbReference>
<dbReference type="SUPFAM" id="SSF51206">
    <property type="entry name" value="cAMP-binding domain-like"/>
    <property type="match status" value="1"/>
</dbReference>
<dbReference type="GO" id="GO:0003677">
    <property type="term" value="F:DNA binding"/>
    <property type="evidence" value="ECO:0007669"/>
    <property type="project" value="UniProtKB-KW"/>
</dbReference>
<dbReference type="Proteomes" id="UP000033867">
    <property type="component" value="Unassembled WGS sequence"/>
</dbReference>
<dbReference type="CDD" id="cd00038">
    <property type="entry name" value="CAP_ED"/>
    <property type="match status" value="1"/>
</dbReference>